<evidence type="ECO:0000313" key="3">
    <source>
        <dbReference type="Proteomes" id="UP000653411"/>
    </source>
</evidence>
<dbReference type="AlphaFoldDB" id="A0A917XBS6"/>
<evidence type="ECO:0000313" key="2">
    <source>
        <dbReference type="EMBL" id="GGN05217.1"/>
    </source>
</evidence>
<dbReference type="Proteomes" id="UP000653411">
    <property type="component" value="Unassembled WGS sequence"/>
</dbReference>
<comment type="caution">
    <text evidence="2">The sequence shown here is derived from an EMBL/GenBank/DDBJ whole genome shotgun (WGS) entry which is preliminary data.</text>
</comment>
<organism evidence="2 3">
    <name type="scientific">Streptomyces fuscichromogenes</name>
    <dbReference type="NCBI Taxonomy" id="1324013"/>
    <lineage>
        <taxon>Bacteria</taxon>
        <taxon>Bacillati</taxon>
        <taxon>Actinomycetota</taxon>
        <taxon>Actinomycetes</taxon>
        <taxon>Kitasatosporales</taxon>
        <taxon>Streptomycetaceae</taxon>
        <taxon>Streptomyces</taxon>
    </lineage>
</organism>
<accession>A0A917XBS6</accession>
<dbReference type="RefSeq" id="WP_189263057.1">
    <property type="nucleotide sequence ID" value="NZ_BMML01000005.1"/>
</dbReference>
<sequence length="186" mass="21008">MSSSISQIMVVILGIGGTLASALLTQRSANRARDRELRHARQLQADEREYVTRQAQLEARRTCYAALNAGTRDFVNVMTKLVHALDRDEVTEELRAELDRSRRDHRLRHAEAQMVLPDAVMAAASTANRHFGDLYGLLMRLDRGIAEPGESVEAAREGMNRLWDSLWKMRHTMRVDLGITPPDQSS</sequence>
<name>A0A917XBS6_9ACTN</name>
<reference evidence="2" key="1">
    <citation type="journal article" date="2014" name="Int. J. Syst. Evol. Microbiol.">
        <title>Complete genome sequence of Corynebacterium casei LMG S-19264T (=DSM 44701T), isolated from a smear-ripened cheese.</title>
        <authorList>
            <consortium name="US DOE Joint Genome Institute (JGI-PGF)"/>
            <person name="Walter F."/>
            <person name="Albersmeier A."/>
            <person name="Kalinowski J."/>
            <person name="Ruckert C."/>
        </authorList>
    </citation>
    <scope>NUCLEOTIDE SEQUENCE</scope>
    <source>
        <strain evidence="2">CGMCC 4.7110</strain>
    </source>
</reference>
<gene>
    <name evidence="2" type="ORF">GCM10011578_028870</name>
</gene>
<keyword evidence="3" id="KW-1185">Reference proteome</keyword>
<proteinExistence type="predicted"/>
<reference evidence="2" key="2">
    <citation type="submission" date="2020-09" db="EMBL/GenBank/DDBJ databases">
        <authorList>
            <person name="Sun Q."/>
            <person name="Zhou Y."/>
        </authorList>
    </citation>
    <scope>NUCLEOTIDE SEQUENCE</scope>
    <source>
        <strain evidence="2">CGMCC 4.7110</strain>
    </source>
</reference>
<dbReference type="EMBL" id="BMML01000005">
    <property type="protein sequence ID" value="GGN05217.1"/>
    <property type="molecule type" value="Genomic_DNA"/>
</dbReference>
<protein>
    <submittedName>
        <fullName evidence="2">Uncharacterized protein</fullName>
    </submittedName>
</protein>
<keyword evidence="1" id="KW-0812">Transmembrane</keyword>
<feature type="transmembrane region" description="Helical" evidence="1">
    <location>
        <begin position="6"/>
        <end position="25"/>
    </location>
</feature>
<keyword evidence="1" id="KW-1133">Transmembrane helix</keyword>
<evidence type="ECO:0000256" key="1">
    <source>
        <dbReference type="SAM" id="Phobius"/>
    </source>
</evidence>
<keyword evidence="1" id="KW-0472">Membrane</keyword>